<name>A0AAV7IYT7_COTGL</name>
<dbReference type="EMBL" id="JAHXZJ010000374">
    <property type="protein sequence ID" value="KAH0561283.1"/>
    <property type="molecule type" value="Genomic_DNA"/>
</dbReference>
<protein>
    <submittedName>
        <fullName evidence="1">Uncharacterized protein</fullName>
    </submittedName>
</protein>
<sequence>MHTADHISLNISPAFLKLSFSKSSSNVLPQESRCVPKESWGRTTPVSSRLSGAMRFSTLLKALLPEAKGACLFAAVSPMGTQALSS</sequence>
<dbReference type="Proteomes" id="UP000826195">
    <property type="component" value="Unassembled WGS sequence"/>
</dbReference>
<evidence type="ECO:0000313" key="1">
    <source>
        <dbReference type="EMBL" id="KAH0561283.1"/>
    </source>
</evidence>
<keyword evidence="2" id="KW-1185">Reference proteome</keyword>
<gene>
    <name evidence="1" type="ORF">KQX54_015952</name>
</gene>
<dbReference type="AlphaFoldDB" id="A0AAV7IYT7"/>
<reference evidence="1 2" key="1">
    <citation type="journal article" date="2021" name="J. Hered.">
        <title>A chromosome-level genome assembly of the parasitoid wasp, Cotesia glomerata (Hymenoptera: Braconidae).</title>
        <authorList>
            <person name="Pinto B.J."/>
            <person name="Weis J.J."/>
            <person name="Gamble T."/>
            <person name="Ode P.J."/>
            <person name="Paul R."/>
            <person name="Zaspel J.M."/>
        </authorList>
    </citation>
    <scope>NUCLEOTIDE SEQUENCE [LARGE SCALE GENOMIC DNA]</scope>
    <source>
        <strain evidence="1">CgM1</strain>
    </source>
</reference>
<organism evidence="1 2">
    <name type="scientific">Cotesia glomerata</name>
    <name type="common">Lepidopteran parasitic wasp</name>
    <name type="synonym">Apanteles glomeratus</name>
    <dbReference type="NCBI Taxonomy" id="32391"/>
    <lineage>
        <taxon>Eukaryota</taxon>
        <taxon>Metazoa</taxon>
        <taxon>Ecdysozoa</taxon>
        <taxon>Arthropoda</taxon>
        <taxon>Hexapoda</taxon>
        <taxon>Insecta</taxon>
        <taxon>Pterygota</taxon>
        <taxon>Neoptera</taxon>
        <taxon>Endopterygota</taxon>
        <taxon>Hymenoptera</taxon>
        <taxon>Apocrita</taxon>
        <taxon>Ichneumonoidea</taxon>
        <taxon>Braconidae</taxon>
        <taxon>Microgastrinae</taxon>
        <taxon>Cotesia</taxon>
    </lineage>
</organism>
<accession>A0AAV7IYT7</accession>
<evidence type="ECO:0000313" key="2">
    <source>
        <dbReference type="Proteomes" id="UP000826195"/>
    </source>
</evidence>
<proteinExistence type="predicted"/>
<comment type="caution">
    <text evidence="1">The sequence shown here is derived from an EMBL/GenBank/DDBJ whole genome shotgun (WGS) entry which is preliminary data.</text>
</comment>